<comment type="caution">
    <text evidence="2">The sequence shown here is derived from an EMBL/GenBank/DDBJ whole genome shotgun (WGS) entry which is preliminary data.</text>
</comment>
<evidence type="ECO:0000313" key="2">
    <source>
        <dbReference type="EMBL" id="CAJ1965962.1"/>
    </source>
</evidence>
<evidence type="ECO:0000313" key="1">
    <source>
        <dbReference type="EMBL" id="CAJ1931301.1"/>
    </source>
</evidence>
<sequence>MGVLFDFWSLNFNLIRSLVDLIKSLELQGTTLSFSMISLQDILNLNNKAVAQHQSNDMCGAAKTYYESLCLVKELLKCTTSTPRQGSRLSHHATNTLPQHESFHTSTETSRNITKQGLLFVYQGALVLQEAPSCGAEHRVQFMNIYCAGILFNTAILHHQKSIETGTSASMHRAEQLYQASLQLIVGLPRSNDTVALIALAATNNLAQIEFEKGLVMQASERLRFLVHLLCSLESTAGRVVTVDEFHGMLSNTLLANGVSSSPAA</sequence>
<proteinExistence type="predicted"/>
<name>A0AAD2G810_9STRA</name>
<protein>
    <submittedName>
        <fullName evidence="2">Uncharacterized protein</fullName>
    </submittedName>
</protein>
<gene>
    <name evidence="2" type="ORF">CYCCA115_LOCUS21548</name>
    <name evidence="1" type="ORF">CYCCA115_LOCUS2331</name>
</gene>
<dbReference type="EMBL" id="CAKOGP040000136">
    <property type="protein sequence ID" value="CAJ1931301.1"/>
    <property type="molecule type" value="Genomic_DNA"/>
</dbReference>
<dbReference type="Proteomes" id="UP001295423">
    <property type="component" value="Unassembled WGS sequence"/>
</dbReference>
<organism evidence="2 3">
    <name type="scientific">Cylindrotheca closterium</name>
    <dbReference type="NCBI Taxonomy" id="2856"/>
    <lineage>
        <taxon>Eukaryota</taxon>
        <taxon>Sar</taxon>
        <taxon>Stramenopiles</taxon>
        <taxon>Ochrophyta</taxon>
        <taxon>Bacillariophyta</taxon>
        <taxon>Bacillariophyceae</taxon>
        <taxon>Bacillariophycidae</taxon>
        <taxon>Bacillariales</taxon>
        <taxon>Bacillariaceae</taxon>
        <taxon>Cylindrotheca</taxon>
    </lineage>
</organism>
<evidence type="ECO:0000313" key="3">
    <source>
        <dbReference type="Proteomes" id="UP001295423"/>
    </source>
</evidence>
<reference evidence="2" key="1">
    <citation type="submission" date="2023-08" db="EMBL/GenBank/DDBJ databases">
        <authorList>
            <person name="Audoor S."/>
            <person name="Bilcke G."/>
        </authorList>
    </citation>
    <scope>NUCLEOTIDE SEQUENCE</scope>
</reference>
<dbReference type="AlphaFoldDB" id="A0AAD2G810"/>
<dbReference type="EMBL" id="CAKOGP040002240">
    <property type="protein sequence ID" value="CAJ1965962.1"/>
    <property type="molecule type" value="Genomic_DNA"/>
</dbReference>
<accession>A0AAD2G810</accession>
<keyword evidence="3" id="KW-1185">Reference proteome</keyword>